<comment type="caution">
    <text evidence="2">The sequence shown here is derived from an EMBL/GenBank/DDBJ whole genome shotgun (WGS) entry which is preliminary data.</text>
</comment>
<dbReference type="SUPFAM" id="SSF52540">
    <property type="entry name" value="P-loop containing nucleoside triphosphate hydrolases"/>
    <property type="match status" value="1"/>
</dbReference>
<evidence type="ECO:0000313" key="2">
    <source>
        <dbReference type="EMBL" id="KAJ3561368.1"/>
    </source>
</evidence>
<dbReference type="Proteomes" id="UP001213000">
    <property type="component" value="Unassembled WGS sequence"/>
</dbReference>
<dbReference type="InterPro" id="IPR006073">
    <property type="entry name" value="GTP-bd"/>
</dbReference>
<name>A0AAD5VJC9_9AGAR</name>
<dbReference type="InterPro" id="IPR027417">
    <property type="entry name" value="P-loop_NTPase"/>
</dbReference>
<evidence type="ECO:0000313" key="3">
    <source>
        <dbReference type="Proteomes" id="UP001213000"/>
    </source>
</evidence>
<dbReference type="Pfam" id="PF01926">
    <property type="entry name" value="MMR_HSR1"/>
    <property type="match status" value="1"/>
</dbReference>
<accession>A0AAD5VJC9</accession>
<dbReference type="EMBL" id="JANIEX010001014">
    <property type="protein sequence ID" value="KAJ3561368.1"/>
    <property type="molecule type" value="Genomic_DNA"/>
</dbReference>
<dbReference type="AlphaFoldDB" id="A0AAD5VJC9"/>
<keyword evidence="3" id="KW-1185">Reference proteome</keyword>
<organism evidence="2 3">
    <name type="scientific">Leucocoprinus birnbaumii</name>
    <dbReference type="NCBI Taxonomy" id="56174"/>
    <lineage>
        <taxon>Eukaryota</taxon>
        <taxon>Fungi</taxon>
        <taxon>Dikarya</taxon>
        <taxon>Basidiomycota</taxon>
        <taxon>Agaricomycotina</taxon>
        <taxon>Agaricomycetes</taxon>
        <taxon>Agaricomycetidae</taxon>
        <taxon>Agaricales</taxon>
        <taxon>Agaricineae</taxon>
        <taxon>Agaricaceae</taxon>
        <taxon>Leucocoprinus</taxon>
    </lineage>
</organism>
<evidence type="ECO:0000259" key="1">
    <source>
        <dbReference type="Pfam" id="PF01926"/>
    </source>
</evidence>
<dbReference type="Gene3D" id="3.40.50.300">
    <property type="entry name" value="P-loop containing nucleotide triphosphate hydrolases"/>
    <property type="match status" value="1"/>
</dbReference>
<dbReference type="GO" id="GO:0005525">
    <property type="term" value="F:GTP binding"/>
    <property type="evidence" value="ECO:0007669"/>
    <property type="project" value="InterPro"/>
</dbReference>
<gene>
    <name evidence="2" type="ORF">NP233_g10237</name>
</gene>
<protein>
    <recommendedName>
        <fullName evidence="1">G domain-containing protein</fullName>
    </recommendedName>
</protein>
<reference evidence="2" key="1">
    <citation type="submission" date="2022-07" db="EMBL/GenBank/DDBJ databases">
        <title>Genome Sequence of Leucocoprinus birnbaumii.</title>
        <authorList>
            <person name="Buettner E."/>
        </authorList>
    </citation>
    <scope>NUCLEOTIDE SEQUENCE</scope>
    <source>
        <strain evidence="2">VT141</strain>
    </source>
</reference>
<proteinExistence type="predicted"/>
<feature type="domain" description="G" evidence="1">
    <location>
        <begin position="19"/>
        <end position="94"/>
    </location>
</feature>
<sequence>MSTWFVDGIKRIRNDDIIIGFVGPAGAGKSHFIDLLTGQLGRRTGHSLDATTTQVGAVRVKHPKYGDRIVLVDTPGFDESYRSSTQVLQMINRWLQKTYKKGVRLHGLVYLHRITDNRLTEGPLNSLCMFRELCGDSAISQVVLVSTMWEELMFDDGMSREKELQELYWKPLIDKGSKIDRLTRSDPDDAWRIVEQLIRRNDARAIAQLQEELLELGSTLQDTYPGRLLQDSLQRALAEQKTSLKQVLSQSRRSGDPALLKKLTKEYNRCEDQTRKAIEEIRKQKYDVGGEVTVVFCGETHQSVTTQCSSRTRCSYRSLLQASVGIGERL</sequence>